<gene>
    <name evidence="1" type="ORF">SDC9_07982</name>
</gene>
<name>A0A644T853_9ZZZZ</name>
<organism evidence="1">
    <name type="scientific">bioreactor metagenome</name>
    <dbReference type="NCBI Taxonomy" id="1076179"/>
    <lineage>
        <taxon>unclassified sequences</taxon>
        <taxon>metagenomes</taxon>
        <taxon>ecological metagenomes</taxon>
    </lineage>
</organism>
<accession>A0A644T853</accession>
<sequence>MYFWEEDQFVEISGKTFCLECLQSRPGFEHRCYGEPCVCSEPICRAHRGEDLSKDPEYQAFLKENDIVI</sequence>
<protein>
    <submittedName>
        <fullName evidence="1">Uncharacterized protein</fullName>
    </submittedName>
</protein>
<reference evidence="1" key="1">
    <citation type="submission" date="2019-08" db="EMBL/GenBank/DDBJ databases">
        <authorList>
            <person name="Kucharzyk K."/>
            <person name="Murdoch R.W."/>
            <person name="Higgins S."/>
            <person name="Loffler F."/>
        </authorList>
    </citation>
    <scope>NUCLEOTIDE SEQUENCE</scope>
</reference>
<comment type="caution">
    <text evidence="1">The sequence shown here is derived from an EMBL/GenBank/DDBJ whole genome shotgun (WGS) entry which is preliminary data.</text>
</comment>
<dbReference type="EMBL" id="VSSQ01000017">
    <property type="protein sequence ID" value="MPL62362.1"/>
    <property type="molecule type" value="Genomic_DNA"/>
</dbReference>
<proteinExistence type="predicted"/>
<evidence type="ECO:0000313" key="1">
    <source>
        <dbReference type="EMBL" id="MPL62362.1"/>
    </source>
</evidence>
<dbReference type="AlphaFoldDB" id="A0A644T853"/>